<dbReference type="PANTHER" id="PTHR11319:SF35">
    <property type="entry name" value="OUTER MEMBRANE PROTEIN PMPC-RELATED"/>
    <property type="match status" value="1"/>
</dbReference>
<dbReference type="Gene3D" id="3.40.50.10140">
    <property type="entry name" value="Toll/interleukin-1 receptor homology (TIR) domain"/>
    <property type="match status" value="1"/>
</dbReference>
<feature type="transmembrane region" description="Helical" evidence="2">
    <location>
        <begin position="216"/>
        <end position="241"/>
    </location>
</feature>
<feature type="transmembrane region" description="Helical" evidence="2">
    <location>
        <begin position="175"/>
        <end position="196"/>
    </location>
</feature>
<feature type="compositionally biased region" description="Basic and acidic residues" evidence="1">
    <location>
        <begin position="806"/>
        <end position="817"/>
    </location>
</feature>
<feature type="compositionally biased region" description="Basic and acidic residues" evidence="1">
    <location>
        <begin position="734"/>
        <end position="745"/>
    </location>
</feature>
<evidence type="ECO:0000256" key="3">
    <source>
        <dbReference type="SAM" id="SignalP"/>
    </source>
</evidence>
<keyword evidence="2" id="KW-0472">Membrane</keyword>
<keyword evidence="5" id="KW-1185">Reference proteome</keyword>
<feature type="region of interest" description="Disordered" evidence="1">
    <location>
        <begin position="706"/>
        <end position="824"/>
    </location>
</feature>
<proteinExistence type="predicted"/>
<dbReference type="InterPro" id="IPR035897">
    <property type="entry name" value="Toll_tir_struct_dom_sf"/>
</dbReference>
<protein>
    <recommendedName>
        <fullName evidence="6">TIR domain-containing protein</fullName>
    </recommendedName>
</protein>
<accession>A0AB34IGS7</accession>
<dbReference type="PANTHER" id="PTHR11319">
    <property type="entry name" value="G PROTEIN-COUPLED RECEPTOR-RELATED"/>
    <property type="match status" value="1"/>
</dbReference>
<reference evidence="4 5" key="1">
    <citation type="journal article" date="2024" name="Science">
        <title>Giant polyketide synthase enzymes in the biosynthesis of giant marine polyether toxins.</title>
        <authorList>
            <person name="Fallon T.R."/>
            <person name="Shende V.V."/>
            <person name="Wierzbicki I.H."/>
            <person name="Pendleton A.L."/>
            <person name="Watervoot N.F."/>
            <person name="Auber R.P."/>
            <person name="Gonzalez D.J."/>
            <person name="Wisecaver J.H."/>
            <person name="Moore B.S."/>
        </authorList>
    </citation>
    <scope>NUCLEOTIDE SEQUENCE [LARGE SCALE GENOMIC DNA]</scope>
    <source>
        <strain evidence="4 5">12B1</strain>
    </source>
</reference>
<evidence type="ECO:0000256" key="2">
    <source>
        <dbReference type="SAM" id="Phobius"/>
    </source>
</evidence>
<keyword evidence="2" id="KW-1133">Transmembrane helix</keyword>
<feature type="signal peptide" evidence="3">
    <location>
        <begin position="1"/>
        <end position="19"/>
    </location>
</feature>
<keyword evidence="2" id="KW-0812">Transmembrane</keyword>
<evidence type="ECO:0008006" key="6">
    <source>
        <dbReference type="Google" id="ProtNLM"/>
    </source>
</evidence>
<feature type="compositionally biased region" description="Polar residues" evidence="1">
    <location>
        <begin position="777"/>
        <end position="799"/>
    </location>
</feature>
<comment type="caution">
    <text evidence="4">The sequence shown here is derived from an EMBL/GenBank/DDBJ whole genome shotgun (WGS) entry which is preliminary data.</text>
</comment>
<gene>
    <name evidence="4" type="ORF">AB1Y20_013780</name>
</gene>
<dbReference type="SUPFAM" id="SSF52200">
    <property type="entry name" value="Toll/Interleukin receptor TIR domain"/>
    <property type="match status" value="1"/>
</dbReference>
<feature type="region of interest" description="Disordered" evidence="1">
    <location>
        <begin position="496"/>
        <end position="532"/>
    </location>
</feature>
<feature type="transmembrane region" description="Helical" evidence="2">
    <location>
        <begin position="67"/>
        <end position="89"/>
    </location>
</feature>
<dbReference type="AlphaFoldDB" id="A0AB34IGS7"/>
<dbReference type="EMBL" id="JBGBPQ010000027">
    <property type="protein sequence ID" value="KAL1498455.1"/>
    <property type="molecule type" value="Genomic_DNA"/>
</dbReference>
<keyword evidence="3" id="KW-0732">Signal</keyword>
<evidence type="ECO:0000313" key="5">
    <source>
        <dbReference type="Proteomes" id="UP001515480"/>
    </source>
</evidence>
<feature type="chain" id="PRO_5044227809" description="TIR domain-containing protein" evidence="3">
    <location>
        <begin position="20"/>
        <end position="850"/>
    </location>
</feature>
<feature type="compositionally biased region" description="Polar residues" evidence="1">
    <location>
        <begin position="752"/>
        <end position="764"/>
    </location>
</feature>
<name>A0AB34IGS7_PRYPA</name>
<evidence type="ECO:0000256" key="1">
    <source>
        <dbReference type="SAM" id="MobiDB-lite"/>
    </source>
</evidence>
<dbReference type="Proteomes" id="UP001515480">
    <property type="component" value="Unassembled WGS sequence"/>
</dbReference>
<organism evidence="4 5">
    <name type="scientific">Prymnesium parvum</name>
    <name type="common">Toxic golden alga</name>
    <dbReference type="NCBI Taxonomy" id="97485"/>
    <lineage>
        <taxon>Eukaryota</taxon>
        <taxon>Haptista</taxon>
        <taxon>Haptophyta</taxon>
        <taxon>Prymnesiophyceae</taxon>
        <taxon>Prymnesiales</taxon>
        <taxon>Prymnesiaceae</taxon>
        <taxon>Prymnesium</taxon>
    </lineage>
</organism>
<sequence length="850" mass="94171">MSMPAALLITFCFVTSVSATIFKAWSCQPFQDDPTNSTWHYYLRTNPEIRCSSAEYISAEHDEITGVALPFILVWPVGLPLLYSCLLLLCRSALQERKPTKLSHAIRFLHKEYRAEYYWWEAFDLLRKLLLTGFVLLIPERISFIRLVMAVLTSLSTLLLLLAARPYKTEDNHMIGVAAQLGLTLVFLGAIFTKLWEDIYLIAGEDTAEEVMGFSSTFAIVSTMIVFSISLLALVSMLTLYRMVTDRRVRVLRLAPSNCVPELDTAPGKYYHIFLSHIWSTGQDQVSTIKRQLMLLMPGIRAFLDVDDLEDIGNLEQYIDVSATVLVFLSRGYFESRNCGREFRCSCERELPLILLHERDLNKGGQTLAQLRSSCPKPYRPIFDPPAGVSQLEYILPWHRVYVFQLETMKRIGERILLASPTYAGKALPGRLYVPMDLSIQTFGYKTKTTVFVSPHNANAGQVCGEVCDIVGNMYIEQDDLDDHLQGFKDTLGHVGDSHRSVGTRTTGGSTGASDERASTRRSSVKHHRSTAAESSTPRFFVLYLNDQTFMDDPEGLLVQQLRDAQAAKFPIVMLHERSDDLGAVEFGVFFERTPEDLIDNGLYAKLAVPMESGSHRQISLKLAAKAMGATLVALRPDSLANHVGDAMSTVSRIGNWAGKHHHASSFSLKKPPSADLEVNNDAVPGAFVQDDESLLAELDGRANELRRRKSSSSILPKLIQMASRPNVSSPRSPHAEETEAEVKPEAILATRRSSWTVSASCSGSGRLPDDDGKPKSSPSPADTQSPSKTSTRTNTAYTVTAVPVKPKDTTKPRTAADDEGLSSSAIEIVSACSSETNRQSVDNVVAQRT</sequence>
<feature type="transmembrane region" description="Helical" evidence="2">
    <location>
        <begin position="144"/>
        <end position="163"/>
    </location>
</feature>
<evidence type="ECO:0000313" key="4">
    <source>
        <dbReference type="EMBL" id="KAL1498455.1"/>
    </source>
</evidence>